<evidence type="ECO:0000313" key="1">
    <source>
        <dbReference type="EMBL" id="EOA31814.1"/>
    </source>
</evidence>
<dbReference type="AlphaFoldDB" id="R0HPW3"/>
<dbReference type="Proteomes" id="UP000029121">
    <property type="component" value="Unassembled WGS sequence"/>
</dbReference>
<name>R0HPW3_9BRAS</name>
<dbReference type="EMBL" id="KB870807">
    <property type="protein sequence ID" value="EOA31814.1"/>
    <property type="molecule type" value="Genomic_DNA"/>
</dbReference>
<evidence type="ECO:0000313" key="2">
    <source>
        <dbReference type="Proteomes" id="UP000029121"/>
    </source>
</evidence>
<accession>R0HPW3</accession>
<reference evidence="2" key="1">
    <citation type="journal article" date="2013" name="Nat. Genet.">
        <title>The Capsella rubella genome and the genomic consequences of rapid mating system evolution.</title>
        <authorList>
            <person name="Slotte T."/>
            <person name="Hazzouri K.M."/>
            <person name="Agren J.A."/>
            <person name="Koenig D."/>
            <person name="Maumus F."/>
            <person name="Guo Y.L."/>
            <person name="Steige K."/>
            <person name="Platts A.E."/>
            <person name="Escobar J.S."/>
            <person name="Newman L.K."/>
            <person name="Wang W."/>
            <person name="Mandakova T."/>
            <person name="Vello E."/>
            <person name="Smith L.M."/>
            <person name="Henz S.R."/>
            <person name="Steffen J."/>
            <person name="Takuno S."/>
            <person name="Brandvain Y."/>
            <person name="Coop G."/>
            <person name="Andolfatto P."/>
            <person name="Hu T.T."/>
            <person name="Blanchette M."/>
            <person name="Clark R.M."/>
            <person name="Quesneville H."/>
            <person name="Nordborg M."/>
            <person name="Gaut B.S."/>
            <person name="Lysak M.A."/>
            <person name="Jenkins J."/>
            <person name="Grimwood J."/>
            <person name="Chapman J."/>
            <person name="Prochnik S."/>
            <person name="Shu S."/>
            <person name="Rokhsar D."/>
            <person name="Schmutz J."/>
            <person name="Weigel D."/>
            <person name="Wright S.I."/>
        </authorList>
    </citation>
    <scope>NUCLEOTIDE SEQUENCE [LARGE SCALE GENOMIC DNA]</scope>
    <source>
        <strain evidence="2">cv. Monte Gargano</strain>
    </source>
</reference>
<protein>
    <submittedName>
        <fullName evidence="1">Uncharacterized protein</fullName>
    </submittedName>
</protein>
<proteinExistence type="predicted"/>
<organism evidence="1 2">
    <name type="scientific">Capsella rubella</name>
    <dbReference type="NCBI Taxonomy" id="81985"/>
    <lineage>
        <taxon>Eukaryota</taxon>
        <taxon>Viridiplantae</taxon>
        <taxon>Streptophyta</taxon>
        <taxon>Embryophyta</taxon>
        <taxon>Tracheophyta</taxon>
        <taxon>Spermatophyta</taxon>
        <taxon>Magnoliopsida</taxon>
        <taxon>eudicotyledons</taxon>
        <taxon>Gunneridae</taxon>
        <taxon>Pentapetalae</taxon>
        <taxon>rosids</taxon>
        <taxon>malvids</taxon>
        <taxon>Brassicales</taxon>
        <taxon>Brassicaceae</taxon>
        <taxon>Camelineae</taxon>
        <taxon>Capsella</taxon>
    </lineage>
</organism>
<gene>
    <name evidence="1" type="ORF">CARUB_v10015037mg</name>
</gene>
<keyword evidence="2" id="KW-1185">Reference proteome</keyword>
<sequence>MLVKLFFLRIKIKNLYVVITWISRGWPWIPIRRSIIQEPSVTNRVGNISNPSAKHRLKKLQNTDQNQLVQHDL</sequence>